<feature type="compositionally biased region" description="Basic and acidic residues" evidence="1">
    <location>
        <begin position="139"/>
        <end position="157"/>
    </location>
</feature>
<evidence type="ECO:0000313" key="2">
    <source>
        <dbReference type="EMBL" id="MDT0438347.1"/>
    </source>
</evidence>
<protein>
    <submittedName>
        <fullName evidence="2">Uncharacterized protein</fullName>
    </submittedName>
</protein>
<dbReference type="AlphaFoldDB" id="A0ABD5EUE8"/>
<organism evidence="2 3">
    <name type="scientific">Streptomyces doudnae</name>
    <dbReference type="NCBI Taxonomy" id="3075536"/>
    <lineage>
        <taxon>Bacteria</taxon>
        <taxon>Bacillati</taxon>
        <taxon>Actinomycetota</taxon>
        <taxon>Actinomycetes</taxon>
        <taxon>Kitasatosporales</taxon>
        <taxon>Streptomycetaceae</taxon>
        <taxon>Streptomyces</taxon>
    </lineage>
</organism>
<sequence length="157" mass="16480">MEAELAALVATGATTAVGLMVTETWEQAKLRLLRIFSRDGGTAALDGELERSRATLVAAVGAPDQADLTSDVTAGLRLLLRRLLEQQPDAAAELRALVEECAPEQDTAPIGSVHNSITGGTVHGAVVQGHTFSGLTFDTRGDTAEERRNGTSERPSS</sequence>
<proteinExistence type="predicted"/>
<feature type="region of interest" description="Disordered" evidence="1">
    <location>
        <begin position="134"/>
        <end position="157"/>
    </location>
</feature>
<name>A0ABD5EUE8_9ACTN</name>
<dbReference type="RefSeq" id="WP_093830027.1">
    <property type="nucleotide sequence ID" value="NZ_JAVRES010000017.1"/>
</dbReference>
<keyword evidence="3" id="KW-1185">Reference proteome</keyword>
<dbReference type="Proteomes" id="UP001183535">
    <property type="component" value="Unassembled WGS sequence"/>
</dbReference>
<dbReference type="EMBL" id="JAVRES010000017">
    <property type="protein sequence ID" value="MDT0438347.1"/>
    <property type="molecule type" value="Genomic_DNA"/>
</dbReference>
<accession>A0ABD5EUE8</accession>
<gene>
    <name evidence="2" type="ORF">RM877_27045</name>
</gene>
<evidence type="ECO:0000256" key="1">
    <source>
        <dbReference type="SAM" id="MobiDB-lite"/>
    </source>
</evidence>
<comment type="caution">
    <text evidence="2">The sequence shown here is derived from an EMBL/GenBank/DDBJ whole genome shotgun (WGS) entry which is preliminary data.</text>
</comment>
<reference evidence="3" key="1">
    <citation type="submission" date="2023-07" db="EMBL/GenBank/DDBJ databases">
        <title>30 novel species of actinomycetes from the DSMZ collection.</title>
        <authorList>
            <person name="Nouioui I."/>
        </authorList>
    </citation>
    <scope>NUCLEOTIDE SEQUENCE [LARGE SCALE GENOMIC DNA]</scope>
    <source>
        <strain evidence="3">DSM 41981</strain>
    </source>
</reference>
<evidence type="ECO:0000313" key="3">
    <source>
        <dbReference type="Proteomes" id="UP001183535"/>
    </source>
</evidence>